<keyword evidence="1" id="KW-0472">Membrane</keyword>
<name>W7B6S1_9LIST</name>
<accession>W7B6S1</accession>
<keyword evidence="1" id="KW-1133">Transmembrane helix</keyword>
<evidence type="ECO:0000313" key="2">
    <source>
        <dbReference type="EMBL" id="EUJ21632.1"/>
    </source>
</evidence>
<evidence type="ECO:0000313" key="3">
    <source>
        <dbReference type="Proteomes" id="UP000019246"/>
    </source>
</evidence>
<feature type="transmembrane region" description="Helical" evidence="1">
    <location>
        <begin position="31"/>
        <end position="54"/>
    </location>
</feature>
<keyword evidence="1" id="KW-0812">Transmembrane</keyword>
<dbReference type="Proteomes" id="UP000019246">
    <property type="component" value="Unassembled WGS sequence"/>
</dbReference>
<organism evidence="2 3">
    <name type="scientific">Listeria aquatica FSL S10-1188</name>
    <dbReference type="NCBI Taxonomy" id="1265818"/>
    <lineage>
        <taxon>Bacteria</taxon>
        <taxon>Bacillati</taxon>
        <taxon>Bacillota</taxon>
        <taxon>Bacilli</taxon>
        <taxon>Bacillales</taxon>
        <taxon>Listeriaceae</taxon>
        <taxon>Listeria</taxon>
    </lineage>
</organism>
<protein>
    <submittedName>
        <fullName evidence="2">Uncharacterized protein</fullName>
    </submittedName>
</protein>
<dbReference type="AlphaFoldDB" id="W7B6S1"/>
<comment type="caution">
    <text evidence="2">The sequence shown here is derived from an EMBL/GenBank/DDBJ whole genome shotgun (WGS) entry which is preliminary data.</text>
</comment>
<dbReference type="STRING" id="1265818.MAQA_02932"/>
<gene>
    <name evidence="2" type="ORF">MAQA_02932</name>
</gene>
<feature type="transmembrane region" description="Helical" evidence="1">
    <location>
        <begin position="74"/>
        <end position="92"/>
    </location>
</feature>
<reference evidence="2 3" key="1">
    <citation type="journal article" date="2014" name="Int. J. Syst. Evol. Microbiol.">
        <title>Listeria floridensis sp. nov., Listeria aquatica sp. nov., Listeria cornellensis sp. nov., Listeria riparia sp. nov. and Listeria grandensis sp. nov., from agricultural and natural environments.</title>
        <authorList>
            <person name="den Bakker H.C."/>
            <person name="Warchocki S."/>
            <person name="Wright E.M."/>
            <person name="Allred A.F."/>
            <person name="Ahlstrom C."/>
            <person name="Manuel C.S."/>
            <person name="Stasiewicz M.J."/>
            <person name="Burrell A."/>
            <person name="Roof S."/>
            <person name="Strawn L."/>
            <person name="Fortes E.D."/>
            <person name="Nightingale K.K."/>
            <person name="Kephart D."/>
            <person name="Wiedmann M."/>
        </authorList>
    </citation>
    <scope>NUCLEOTIDE SEQUENCE [LARGE SCALE GENOMIC DNA]</scope>
    <source>
        <strain evidence="2 3">FSL S10-1188</strain>
    </source>
</reference>
<keyword evidence="3" id="KW-1185">Reference proteome</keyword>
<proteinExistence type="predicted"/>
<dbReference type="EMBL" id="AOCG01000002">
    <property type="protein sequence ID" value="EUJ21632.1"/>
    <property type="molecule type" value="Genomic_DNA"/>
</dbReference>
<sequence length="132" mass="15305">MDFSFLINSDKYLPKRGKKVGIILPNLEKKFFFFFFCIEIIVGLYIIAYLLLFSYEPSNGISLSTQLFSWVSHYFLPGIIGILLLFVSDLLCKLAIRNLKLRNPIVYFCNIVFNLGLGYFLGVYSVLKFFVK</sequence>
<evidence type="ECO:0000256" key="1">
    <source>
        <dbReference type="SAM" id="Phobius"/>
    </source>
</evidence>
<feature type="transmembrane region" description="Helical" evidence="1">
    <location>
        <begin position="104"/>
        <end position="127"/>
    </location>
</feature>